<dbReference type="KEGG" id="axl:AXY_19420"/>
<dbReference type="Pfam" id="PF00990">
    <property type="entry name" value="GGDEF"/>
    <property type="match status" value="1"/>
</dbReference>
<dbReference type="InterPro" id="IPR029787">
    <property type="entry name" value="Nucleotide_cyclase"/>
</dbReference>
<organism evidence="3 4">
    <name type="scientific">Amphibacillus xylanus (strain ATCC 51415 / DSM 6626 / JCM 7361 / LMG 17667 / NBRC 15112 / Ep01)</name>
    <dbReference type="NCBI Taxonomy" id="698758"/>
    <lineage>
        <taxon>Bacteria</taxon>
        <taxon>Bacillati</taxon>
        <taxon>Bacillota</taxon>
        <taxon>Bacilli</taxon>
        <taxon>Bacillales</taxon>
        <taxon>Bacillaceae</taxon>
        <taxon>Amphibacillus</taxon>
    </lineage>
</organism>
<dbReference type="Proteomes" id="UP000006294">
    <property type="component" value="Chromosome"/>
</dbReference>
<dbReference type="SUPFAM" id="SSF55073">
    <property type="entry name" value="Nucleotide cyclase"/>
    <property type="match status" value="1"/>
</dbReference>
<dbReference type="eggNOG" id="COG2199">
    <property type="taxonomic scope" value="Bacteria"/>
</dbReference>
<gene>
    <name evidence="3" type="ordered locus">AXY_19420</name>
</gene>
<dbReference type="InterPro" id="IPR043128">
    <property type="entry name" value="Rev_trsase/Diguanyl_cyclase"/>
</dbReference>
<evidence type="ECO:0000259" key="2">
    <source>
        <dbReference type="PROSITE" id="PS50887"/>
    </source>
</evidence>
<feature type="transmembrane region" description="Helical" evidence="1">
    <location>
        <begin position="302"/>
        <end position="322"/>
    </location>
</feature>
<accession>K0IZW0</accession>
<dbReference type="PROSITE" id="PS50887">
    <property type="entry name" value="GGDEF"/>
    <property type="match status" value="1"/>
</dbReference>
<feature type="transmembrane region" description="Helical" evidence="1">
    <location>
        <begin position="54"/>
        <end position="76"/>
    </location>
</feature>
<protein>
    <recommendedName>
        <fullName evidence="2">GGDEF domain-containing protein</fullName>
    </recommendedName>
</protein>
<feature type="transmembrane region" description="Helical" evidence="1">
    <location>
        <begin position="82"/>
        <end position="111"/>
    </location>
</feature>
<proteinExistence type="predicted"/>
<dbReference type="InterPro" id="IPR000160">
    <property type="entry name" value="GGDEF_dom"/>
</dbReference>
<dbReference type="STRING" id="698758.AXY_19420"/>
<dbReference type="HOGENOM" id="CLU_483697_0_0_9"/>
<evidence type="ECO:0000256" key="1">
    <source>
        <dbReference type="SAM" id="Phobius"/>
    </source>
</evidence>
<dbReference type="InterPro" id="IPR052155">
    <property type="entry name" value="Biofilm_reg_signaling"/>
</dbReference>
<reference evidence="3 4" key="1">
    <citation type="submission" date="2011-01" db="EMBL/GenBank/DDBJ databases">
        <title>Whole genome sequence of Amphibacillus xylinus NBRC 15112.</title>
        <authorList>
            <person name="Nakazawa H."/>
            <person name="Katano Y."/>
            <person name="Nakamura S."/>
            <person name="Sasagawa M."/>
            <person name="Fukada J."/>
            <person name="Arai T."/>
            <person name="Sasakura N."/>
            <person name="Mochizuki D."/>
            <person name="Hosoyama A."/>
            <person name="Harada K."/>
            <person name="Horikawa H."/>
            <person name="Kato Y."/>
            <person name="Harada T."/>
            <person name="Sasaki K."/>
            <person name="Sekiguchi M."/>
            <person name="Hodoyama M."/>
            <person name="Nishiko R."/>
            <person name="Narita H."/>
            <person name="Hanamaki A."/>
            <person name="Hata C."/>
            <person name="Konno Y."/>
            <person name="Niimura Y."/>
            <person name="Yamazaki S."/>
            <person name="Fujita N."/>
        </authorList>
    </citation>
    <scope>NUCLEOTIDE SEQUENCE [LARGE SCALE GENOMIC DNA]</scope>
    <source>
        <strain evidence="4">ATCC 51415 / DSM 6626 / JCM 7361 / LMG 17667 / NBRC 15112 / Ep01</strain>
    </source>
</reference>
<dbReference type="EMBL" id="AP012050">
    <property type="protein sequence ID" value="BAM48074.1"/>
    <property type="molecule type" value="Genomic_DNA"/>
</dbReference>
<evidence type="ECO:0000313" key="4">
    <source>
        <dbReference type="Proteomes" id="UP000006294"/>
    </source>
</evidence>
<dbReference type="Gene3D" id="3.30.70.270">
    <property type="match status" value="1"/>
</dbReference>
<feature type="transmembrane region" description="Helical" evidence="1">
    <location>
        <begin position="30"/>
        <end position="47"/>
    </location>
</feature>
<dbReference type="NCBIfam" id="TIGR00254">
    <property type="entry name" value="GGDEF"/>
    <property type="match status" value="1"/>
</dbReference>
<sequence>MLAVRFLPLHYAVITSTLISTLIFFESGNLRFAITALIHTIILALFYNRKKKDLFTWTFLTVLILASINFLFNYFYLGFDELTFLIFFVYIQHSILYILIALFIDLVTVYFPYMPYLRKGITLKRPIFFGQVIFNVIVVVAILPLILITGMNIFIKYSETVHYYEERAASFDNVINEYINRLDEREVQRFLLGSTVERGFFNQLIEQFVADTDTTVYVFNEDQSLFTNTADAIDYRFLDQKMKRGYIIELSEHQDIWIDSTGEAIHNWYNGHFLHRTTILDKDIHLIMPLPSQFIPFVSELFLYYLLILIVFFSAFIFGLIADGILTRQLSQLNTLASKLPSTMLDQNEITVPVSRIFEFSQLAVNIGIVGDRLKKMFLELEEKTEQLQKSEQALYQVAHHDNLTLLPNRRSFYLDLEDLLEQRIDQFAILFIDFDKFKLVNDTYGHSSGDQLLIDIADRFRALCDDCDQLSFYRLAGDEFIGVVRHREFEDVKQLGESILTELSKPFKIKGDDVYISASIGVSLYPNHGDSIDALLNAADQAMYELKNKEKQGINFAPERGN</sequence>
<keyword evidence="1" id="KW-1133">Transmembrane helix</keyword>
<keyword evidence="1" id="KW-0812">Transmembrane</keyword>
<evidence type="ECO:0000313" key="3">
    <source>
        <dbReference type="EMBL" id="BAM48074.1"/>
    </source>
</evidence>
<dbReference type="PATRIC" id="fig|698758.3.peg.1943"/>
<dbReference type="PANTHER" id="PTHR44757">
    <property type="entry name" value="DIGUANYLATE CYCLASE DGCP"/>
    <property type="match status" value="1"/>
</dbReference>
<keyword evidence="4" id="KW-1185">Reference proteome</keyword>
<feature type="transmembrane region" description="Helical" evidence="1">
    <location>
        <begin position="7"/>
        <end position="24"/>
    </location>
</feature>
<dbReference type="AlphaFoldDB" id="K0IZW0"/>
<name>K0IZW0_AMPXN</name>
<dbReference type="PANTHER" id="PTHR44757:SF2">
    <property type="entry name" value="BIOFILM ARCHITECTURE MAINTENANCE PROTEIN MBAA"/>
    <property type="match status" value="1"/>
</dbReference>
<keyword evidence="1" id="KW-0472">Membrane</keyword>
<dbReference type="SMART" id="SM00267">
    <property type="entry name" value="GGDEF"/>
    <property type="match status" value="1"/>
</dbReference>
<feature type="domain" description="GGDEF" evidence="2">
    <location>
        <begin position="426"/>
        <end position="560"/>
    </location>
</feature>
<feature type="transmembrane region" description="Helical" evidence="1">
    <location>
        <begin position="132"/>
        <end position="155"/>
    </location>
</feature>
<dbReference type="CDD" id="cd01949">
    <property type="entry name" value="GGDEF"/>
    <property type="match status" value="1"/>
</dbReference>